<evidence type="ECO:0000313" key="2">
    <source>
        <dbReference type="Proteomes" id="UP001589589"/>
    </source>
</evidence>
<accession>A0ABV5FRH4</accession>
<gene>
    <name evidence="1" type="ORF">ACFFUQ_19160</name>
</gene>
<reference evidence="1 2" key="1">
    <citation type="submission" date="2024-09" db="EMBL/GenBank/DDBJ databases">
        <authorList>
            <person name="Sun Q."/>
            <person name="Mori K."/>
        </authorList>
    </citation>
    <scope>NUCLEOTIDE SEQUENCE [LARGE SCALE GENOMIC DNA]</scope>
    <source>
        <strain evidence="1 2">CECT 7908</strain>
    </source>
</reference>
<evidence type="ECO:0000313" key="1">
    <source>
        <dbReference type="EMBL" id="MFB9066139.1"/>
    </source>
</evidence>
<proteinExistence type="predicted"/>
<organism evidence="1 2">
    <name type="scientific">Flavobacterium branchiarum</name>
    <dbReference type="NCBI Taxonomy" id="1114870"/>
    <lineage>
        <taxon>Bacteria</taxon>
        <taxon>Pseudomonadati</taxon>
        <taxon>Bacteroidota</taxon>
        <taxon>Flavobacteriia</taxon>
        <taxon>Flavobacteriales</taxon>
        <taxon>Flavobacteriaceae</taxon>
        <taxon>Flavobacterium</taxon>
    </lineage>
</organism>
<protein>
    <submittedName>
        <fullName evidence="1">Uncharacterized protein</fullName>
    </submittedName>
</protein>
<comment type="caution">
    <text evidence="1">The sequence shown here is derived from an EMBL/GenBank/DDBJ whole genome shotgun (WGS) entry which is preliminary data.</text>
</comment>
<sequence>MIQINVKNKSKITVYDDRNIVYTMIRNTPLLSFKTYGEIFEGDNKIGKIQLGIFFKKQILYQSFFEKINIIKQQLYMTDFLIDENQIRIKNNPFFFFNKKIFSKIYFNSELIAIVSMRDILDLEGYNLDIKFLVENKQIEKYSVLCYLICCIEFNV</sequence>
<keyword evidence="2" id="KW-1185">Reference proteome</keyword>
<dbReference type="EMBL" id="JBHMEX010000061">
    <property type="protein sequence ID" value="MFB9066139.1"/>
    <property type="molecule type" value="Genomic_DNA"/>
</dbReference>
<dbReference type="RefSeq" id="WP_290263184.1">
    <property type="nucleotide sequence ID" value="NZ_JAUFQQ010000003.1"/>
</dbReference>
<name>A0ABV5FRH4_9FLAO</name>
<dbReference type="Proteomes" id="UP001589589">
    <property type="component" value="Unassembled WGS sequence"/>
</dbReference>